<evidence type="ECO:0000256" key="3">
    <source>
        <dbReference type="ARBA" id="ARBA00012014"/>
    </source>
</evidence>
<feature type="transmembrane region" description="Helical" evidence="14">
    <location>
        <begin position="43"/>
        <end position="64"/>
    </location>
</feature>
<comment type="caution">
    <text evidence="16">The sequence shown here is derived from an EMBL/GenBank/DDBJ whole genome shotgun (WGS) entry which is preliminary data.</text>
</comment>
<evidence type="ECO:0000313" key="17">
    <source>
        <dbReference type="Proteomes" id="UP000070442"/>
    </source>
</evidence>
<dbReference type="InterPro" id="IPR016181">
    <property type="entry name" value="Acyl_CoA_acyltransferase"/>
</dbReference>
<dbReference type="GO" id="GO:0006629">
    <property type="term" value="P:lipid metabolic process"/>
    <property type="evidence" value="ECO:0007669"/>
    <property type="project" value="UniProtKB-KW"/>
</dbReference>
<evidence type="ECO:0000256" key="7">
    <source>
        <dbReference type="ARBA" id="ARBA00022692"/>
    </source>
</evidence>
<comment type="catalytic activity">
    <reaction evidence="13 14">
        <text>L-lysyl-tRNA(Lys) + a 1,2-diacyl-sn-glycero-3-phospho-(1'-sn-glycerol) = a 1,2-diacyl-sn-glycero-3-phospho-1'-(3'-O-L-lysyl)-sn-glycerol + tRNA(Lys)</text>
        <dbReference type="Rhea" id="RHEA:10668"/>
        <dbReference type="Rhea" id="RHEA-COMP:9696"/>
        <dbReference type="Rhea" id="RHEA-COMP:9697"/>
        <dbReference type="ChEBI" id="CHEBI:64716"/>
        <dbReference type="ChEBI" id="CHEBI:75792"/>
        <dbReference type="ChEBI" id="CHEBI:78442"/>
        <dbReference type="ChEBI" id="CHEBI:78529"/>
        <dbReference type="EC" id="2.3.2.3"/>
    </reaction>
</comment>
<dbReference type="InterPro" id="IPR022791">
    <property type="entry name" value="L-PG_synthase/AglD"/>
</dbReference>
<evidence type="ECO:0000313" key="16">
    <source>
        <dbReference type="EMBL" id="KXB67111.1"/>
    </source>
</evidence>
<evidence type="ECO:0000256" key="4">
    <source>
        <dbReference type="ARBA" id="ARBA00021546"/>
    </source>
</evidence>
<evidence type="ECO:0000256" key="5">
    <source>
        <dbReference type="ARBA" id="ARBA00022475"/>
    </source>
</evidence>
<evidence type="ECO:0000259" key="15">
    <source>
        <dbReference type="Pfam" id="PF09924"/>
    </source>
</evidence>
<dbReference type="SUPFAM" id="SSF55729">
    <property type="entry name" value="Acyl-CoA N-acyltransferases (Nat)"/>
    <property type="match status" value="1"/>
</dbReference>
<dbReference type="Gene3D" id="3.40.630.30">
    <property type="match status" value="1"/>
</dbReference>
<evidence type="ECO:0000256" key="11">
    <source>
        <dbReference type="ARBA" id="ARBA00023251"/>
    </source>
</evidence>
<feature type="transmembrane region" description="Helical" evidence="14">
    <location>
        <begin position="161"/>
        <end position="179"/>
    </location>
</feature>
<keyword evidence="10 14" id="KW-0472">Membrane</keyword>
<evidence type="ECO:0000256" key="13">
    <source>
        <dbReference type="ARBA" id="ARBA00047540"/>
    </source>
</evidence>
<dbReference type="RefSeq" id="WP_068367548.1">
    <property type="nucleotide sequence ID" value="NZ_KQ960172.1"/>
</dbReference>
<keyword evidence="9 14" id="KW-0443">Lipid metabolism</keyword>
<dbReference type="PATRIC" id="fig|755172.3.peg.806"/>
<evidence type="ECO:0000256" key="14">
    <source>
        <dbReference type="RuleBase" id="RU363042"/>
    </source>
</evidence>
<dbReference type="InterPro" id="IPR024320">
    <property type="entry name" value="LPG_synthase_C"/>
</dbReference>
<protein>
    <recommendedName>
        <fullName evidence="4 14">Phosphatidylglycerol lysyltransferase</fullName>
        <ecNumber evidence="3 14">2.3.2.3</ecNumber>
    </recommendedName>
    <alternativeName>
        <fullName evidence="12 14">Lysylphosphatidylglycerol synthase</fullName>
    </alternativeName>
</protein>
<feature type="transmembrane region" description="Helical" evidence="14">
    <location>
        <begin position="319"/>
        <end position="337"/>
    </location>
</feature>
<feature type="transmembrane region" description="Helical" evidence="14">
    <location>
        <begin position="481"/>
        <end position="502"/>
    </location>
</feature>
<evidence type="ECO:0000256" key="1">
    <source>
        <dbReference type="ARBA" id="ARBA00004651"/>
    </source>
</evidence>
<dbReference type="GO" id="GO:0050071">
    <property type="term" value="F:phosphatidylglycerol lysyltransferase activity"/>
    <property type="evidence" value="ECO:0007669"/>
    <property type="project" value="UniProtKB-EC"/>
</dbReference>
<dbReference type="Pfam" id="PF09924">
    <property type="entry name" value="LPG_synthase_C"/>
    <property type="match status" value="1"/>
</dbReference>
<accession>A0A134AHD1</accession>
<evidence type="ECO:0000256" key="12">
    <source>
        <dbReference type="ARBA" id="ARBA00031899"/>
    </source>
</evidence>
<gene>
    <name evidence="14" type="primary">mprF</name>
    <name evidence="16" type="ORF">HMPREF1863_00837</name>
</gene>
<dbReference type="NCBIfam" id="NF033480">
    <property type="entry name" value="bifunc_MprF"/>
    <property type="match status" value="1"/>
</dbReference>
<dbReference type="Pfam" id="PF03706">
    <property type="entry name" value="LPG_synthase_TM"/>
    <property type="match status" value="1"/>
</dbReference>
<evidence type="ECO:0000256" key="10">
    <source>
        <dbReference type="ARBA" id="ARBA00023136"/>
    </source>
</evidence>
<dbReference type="EC" id="2.3.2.3" evidence="3 14"/>
<feature type="transmembrane region" description="Helical" evidence="14">
    <location>
        <begin position="12"/>
        <end position="31"/>
    </location>
</feature>
<dbReference type="EMBL" id="LSDG01000023">
    <property type="protein sequence ID" value="KXB67111.1"/>
    <property type="molecule type" value="Genomic_DNA"/>
</dbReference>
<name>A0A134AHD1_9FIRM</name>
<dbReference type="AlphaFoldDB" id="A0A134AHD1"/>
<feature type="transmembrane region" description="Helical" evidence="14">
    <location>
        <begin position="133"/>
        <end position="152"/>
    </location>
</feature>
<dbReference type="InterPro" id="IPR051211">
    <property type="entry name" value="PG_lysyltransferase"/>
</dbReference>
<dbReference type="Proteomes" id="UP000070442">
    <property type="component" value="Unassembled WGS sequence"/>
</dbReference>
<proteinExistence type="inferred from homology"/>
<dbReference type="GO" id="GO:0005886">
    <property type="term" value="C:plasma membrane"/>
    <property type="evidence" value="ECO:0007669"/>
    <property type="project" value="UniProtKB-SubCell"/>
</dbReference>
<comment type="similarity">
    <text evidence="2 14">Belongs to the LPG synthase family.</text>
</comment>
<dbReference type="PANTHER" id="PTHR34697:SF2">
    <property type="entry name" value="PHOSPHATIDYLGLYCEROL LYSYLTRANSFERASE"/>
    <property type="match status" value="1"/>
</dbReference>
<feature type="transmembrane region" description="Helical" evidence="14">
    <location>
        <begin position="390"/>
        <end position="418"/>
    </location>
</feature>
<reference evidence="17" key="1">
    <citation type="submission" date="2016-01" db="EMBL/GenBank/DDBJ databases">
        <authorList>
            <person name="Mitreva M."/>
            <person name="Pepin K.H."/>
            <person name="Mihindukulasuriya K.A."/>
            <person name="Fulton R."/>
            <person name="Fronick C."/>
            <person name="O'Laughlin M."/>
            <person name="Miner T."/>
            <person name="Herter B."/>
            <person name="Rosa B.A."/>
            <person name="Cordes M."/>
            <person name="Tomlinson C."/>
            <person name="Wollam A."/>
            <person name="Palsikar V.B."/>
            <person name="Mardis E.R."/>
            <person name="Wilson R.K."/>
        </authorList>
    </citation>
    <scope>NUCLEOTIDE SEQUENCE [LARGE SCALE GENOMIC DNA]</scope>
    <source>
        <strain evidence="17">DNF00729</strain>
    </source>
</reference>
<dbReference type="GO" id="GO:0055091">
    <property type="term" value="P:phospholipid homeostasis"/>
    <property type="evidence" value="ECO:0007669"/>
    <property type="project" value="TreeGrafter"/>
</dbReference>
<feature type="transmembrane region" description="Helical" evidence="14">
    <location>
        <begin position="191"/>
        <end position="216"/>
    </location>
</feature>
<comment type="subcellular location">
    <subcellularLocation>
        <location evidence="1 14">Cell membrane</location>
        <topology evidence="1 14">Multi-pass membrane protein</topology>
    </subcellularLocation>
</comment>
<dbReference type="OrthoDB" id="145485at2"/>
<comment type="function">
    <text evidence="14">Catalyzes the transfer of a lysyl group from L-lysyl-tRNA(Lys) to membrane-bound phosphatidylglycerol (PG), which produces lysylphosphatidylglycerol (LPG), a major component of the bacterial membrane with a positive net charge. LPG synthesis contributes to bacterial virulence as it is involved in the resistance mechanism against cationic antimicrobial peptides (CAMP) produces by the host's immune system (defensins, cathelicidins) and by the competing microorganisms.</text>
</comment>
<feature type="transmembrane region" description="Helical" evidence="14">
    <location>
        <begin position="228"/>
        <end position="249"/>
    </location>
</feature>
<dbReference type="GO" id="GO:0046677">
    <property type="term" value="P:response to antibiotic"/>
    <property type="evidence" value="ECO:0007669"/>
    <property type="project" value="UniProtKB-KW"/>
</dbReference>
<keyword evidence="5" id="KW-1003">Cell membrane</keyword>
<evidence type="ECO:0000256" key="6">
    <source>
        <dbReference type="ARBA" id="ARBA00022679"/>
    </source>
</evidence>
<keyword evidence="7 14" id="KW-0812">Transmembrane</keyword>
<feature type="transmembrane region" description="Helical" evidence="14">
    <location>
        <begin position="85"/>
        <end position="106"/>
    </location>
</feature>
<sequence>MKRVIQGIKKYIEPLFILSVFILVVLEFKSLSKEISYDKLTAVLQGVSPFIVILLVLAGIVSVLPMLEYEVILNRLIDGKHEKRYLYETSFTINTMNNLIGFGGIINMGLRNYYYGDKKNKVELLKVILETHIYHLIGVSILSAMGLLYMALSRDTGVTTYAPWLIGGVLYSPIVILFSNRKQGEGKRVPLWAQARLALTSFLEWGGAYCLFLFIGKCMGVEFHVAQVLTVLVSASIIGMVSMIPGSLGSFDLMTLVGLGNLGVGYETVLAWLLLYRVCYYVVPFLIGLYFFIKHFGHSFNEENDGIPAEFLKSIGHDICSLMMYLFGIFMILSATIPDQVSTIKWLAKLNPIHANILYQFPSILLGLVFILLGRLNIENQTRSFKPTMIFLAITFFYAMLTGFGVITYAYLILLTILTISTRKDLYRTQFVYRAESLTMDLCIALFFGMLYLLSIAGKAKGMRLILRAKDFIVIPFEENWLRISLLIVISAAVLYAILYYVRGKGETVGEAPDLDRVRHLLETYGGDLDAGLVFLGDKQLYWYTVDGEDRCAIQLKTEADNVIVMGEPMGNPEDVDDCIRKFIRHVDVLGYDLVFYEVSRDFIMKLHDFGFHFMKFGEAALVNLDEFTMEGRNRRSARNVLNKFEKEGYSFKILEPPFDDKTIKTFKAISDQWLGNRGEKGFSLGFFDEDYLNRGAVAVVENEEGSIVSFANLMPVYKKGYATIDLMRHDPETSPNGTMDFLFLNLFLYFKEQGMHWFDLGMAPLANVGINEHSFLQEKLAYFVFKFGGNIYSFEGLRTYKSKYATRWEAKYTGYNHRANLFFTVVSLVRVDRRPPKKEI</sequence>
<evidence type="ECO:0000256" key="2">
    <source>
        <dbReference type="ARBA" id="ARBA00008627"/>
    </source>
</evidence>
<evidence type="ECO:0000256" key="9">
    <source>
        <dbReference type="ARBA" id="ARBA00023098"/>
    </source>
</evidence>
<dbReference type="PANTHER" id="PTHR34697">
    <property type="entry name" value="PHOSPHATIDYLGLYCEROL LYSYLTRANSFERASE"/>
    <property type="match status" value="1"/>
</dbReference>
<keyword evidence="8 14" id="KW-1133">Transmembrane helix</keyword>
<feature type="transmembrane region" description="Helical" evidence="14">
    <location>
        <begin position="269"/>
        <end position="293"/>
    </location>
</feature>
<feature type="domain" description="Phosphatidylglycerol lysyltransferase C-terminal" evidence="15">
    <location>
        <begin position="520"/>
        <end position="814"/>
    </location>
</feature>
<keyword evidence="11 14" id="KW-0046">Antibiotic resistance</keyword>
<feature type="transmembrane region" description="Helical" evidence="14">
    <location>
        <begin position="438"/>
        <end position="460"/>
    </location>
</feature>
<keyword evidence="6 14" id="KW-0808">Transferase</keyword>
<organism evidence="16 17">
    <name type="scientific">Aedoeadaptatus coxii</name>
    <dbReference type="NCBI Taxonomy" id="755172"/>
    <lineage>
        <taxon>Bacteria</taxon>
        <taxon>Bacillati</taxon>
        <taxon>Bacillota</taxon>
        <taxon>Tissierellia</taxon>
        <taxon>Tissierellales</taxon>
        <taxon>Peptoniphilaceae</taxon>
        <taxon>Aedoeadaptatus</taxon>
    </lineage>
</organism>
<feature type="transmembrane region" description="Helical" evidence="14">
    <location>
        <begin position="357"/>
        <end position="378"/>
    </location>
</feature>
<dbReference type="STRING" id="755172.HMPREF1863_00837"/>
<evidence type="ECO:0000256" key="8">
    <source>
        <dbReference type="ARBA" id="ARBA00022989"/>
    </source>
</evidence>
<keyword evidence="17" id="KW-1185">Reference proteome</keyword>